<keyword evidence="1" id="KW-0732">Signal</keyword>
<dbReference type="PROSITE" id="PS51257">
    <property type="entry name" value="PROKAR_LIPOPROTEIN"/>
    <property type="match status" value="1"/>
</dbReference>
<dbReference type="Pfam" id="PF09136">
    <property type="entry name" value="Glucodextran_B"/>
    <property type="match status" value="1"/>
</dbReference>
<sequence>MKWMFALVAVMGLAVSGCQSGGEGGLPPERSTSTVSGYSVDAIIRNGTIKVYGLNSDATKGEFLGSTTTDENGYYELSLRSASLPVLIEVTGGTYIEEASGKVITLATGDVLRAITFYESGEPLSVMVTPLTNLAAGFVVYKVGQGVNLNNAIVESSTAISSYVGFDILDTVPRDVTNPINYGYSLDDGMRYGLFTAAISSWTKHAGEENLQSPHTIYTSIRLASIMYDDISSDGLLDGKKVTGDDQNQSIAGLSYGAVPLGPNVYRSEFANHMLTVVSDTNINKTGLVLTDLLSDAQAIANSGHRMFTDVPPQPIDKDAPRISQIDPEGQWYSGAINYEVKVSDFVGVAEVTFDIDGEVIGLASDPSAPSVPIITDQYGDGEHYIGVRARDFMGNEAYQKLLVNFNSTGPVINVTVPKITNQTDYELAGTWEGFGVALDYLSVQDNQAVINSDGTWSATVELAPGSNVIPIETMDELGNKTEIESVVDLDQTPPAATVIYSNATYSLGGGETFIESLKFASDEIYPLYISTDKVKLNGLSLNTAVMFENGIPNIEYQVADPVVKGVATEPNDIYLEVRYSRGGNLLTDWRPAQRTLYPGNSHYMVALAEETLSEDWHITTPQETHLIELKVSDDAGNFRLESFNFRAEVYPAASDDSVTVSEQWPDLTETSFAQRGSLYGQSGVRLVDYQYQNNSPFDQFIQITDNSLHYVESTVEKAIRKHNARIVTAFDSKVVPYDRLEFVYGGDPAIACEQYHHTIVHASPHPNQQGLFMVTCDPGDEWGQTSTLTYGDYQEIESENLSPAENTEWVAGEEHEIIANKWYHRSRSWYESEPGYPKNVISEFTESASFDTADIQVFDEAGNARTAVSGWYKVMAGERVNVVKYVDTPILPQYSDVGVADLESFASYNYKTYDKSVSWELDGSLAISVIHGNSFNMLASMPRLALSGESGSITHTIAR</sequence>
<dbReference type="EMBL" id="CP013100">
    <property type="protein sequence ID" value="ALP54969.1"/>
    <property type="molecule type" value="Genomic_DNA"/>
</dbReference>
<feature type="signal peptide" evidence="1">
    <location>
        <begin position="1"/>
        <end position="21"/>
    </location>
</feature>
<dbReference type="Gene3D" id="2.60.40.10">
    <property type="entry name" value="Immunoglobulins"/>
    <property type="match status" value="1"/>
</dbReference>
<keyword evidence="2" id="KW-0614">Plasmid</keyword>
<reference evidence="2" key="1">
    <citation type="submission" date="2015-10" db="EMBL/GenBank/DDBJ databases">
        <title>Description of Candidatus Tenderia electrophaga gen. nov, sp. nov., an Uncultivated Electroautotroph from a Biocathode Enrichment.</title>
        <authorList>
            <person name="Eddie B.J."/>
            <person name="Malanoski A.P."/>
            <person name="Wang Z."/>
            <person name="Hall R.J."/>
            <person name="Oh S.D."/>
            <person name="Heiner C."/>
            <person name="Lin B."/>
            <person name="Strycharz-Glaven S.M."/>
        </authorList>
    </citation>
    <scope>NUCLEOTIDE SEQUENCE [LARGE SCALE GENOMIC DNA]</scope>
    <source>
        <strain evidence="2">NRL1</strain>
        <plasmid evidence="2">unnamed</plasmid>
    </source>
</reference>
<dbReference type="InterPro" id="IPR013783">
    <property type="entry name" value="Ig-like_fold"/>
</dbReference>
<dbReference type="KEGG" id="tee:Tel_17080"/>
<dbReference type="Proteomes" id="UP000055136">
    <property type="component" value="Plasmid unnamed"/>
</dbReference>
<name>A0A0S2TIH9_9GAMM</name>
<evidence type="ECO:0000256" key="1">
    <source>
        <dbReference type="SAM" id="SignalP"/>
    </source>
</evidence>
<gene>
    <name evidence="2" type="ORF">Tel_17080</name>
</gene>
<evidence type="ECO:0000313" key="3">
    <source>
        <dbReference type="Proteomes" id="UP000055136"/>
    </source>
</evidence>
<evidence type="ECO:0000313" key="2">
    <source>
        <dbReference type="EMBL" id="ALP54969.1"/>
    </source>
</evidence>
<keyword evidence="3" id="KW-1185">Reference proteome</keyword>
<accession>A0A0S2TIH9</accession>
<evidence type="ECO:0008006" key="4">
    <source>
        <dbReference type="Google" id="ProtNLM"/>
    </source>
</evidence>
<geneLocation type="plasmid" evidence="2 3">
    <name>unnamed</name>
</geneLocation>
<feature type="chain" id="PRO_5006605035" description="Carboxypeptidase regulatory-like domain-containing protein" evidence="1">
    <location>
        <begin position="22"/>
        <end position="960"/>
    </location>
</feature>
<organism evidence="2 3">
    <name type="scientific">Candidatus Tenderia electrophaga</name>
    <dbReference type="NCBI Taxonomy" id="1748243"/>
    <lineage>
        <taxon>Bacteria</taxon>
        <taxon>Pseudomonadati</taxon>
        <taxon>Pseudomonadota</taxon>
        <taxon>Gammaproteobacteria</taxon>
        <taxon>Candidatus Tenderiales</taxon>
        <taxon>Candidatus Tenderiaceae</taxon>
        <taxon>Candidatus Tenderia</taxon>
    </lineage>
</organism>
<protein>
    <recommendedName>
        <fullName evidence="4">Carboxypeptidase regulatory-like domain-containing protein</fullName>
    </recommendedName>
</protein>
<dbReference type="AlphaFoldDB" id="A0A0S2TIH9"/>
<proteinExistence type="predicted"/>